<keyword evidence="2" id="KW-1185">Reference proteome</keyword>
<proteinExistence type="predicted"/>
<evidence type="ECO:0000313" key="1">
    <source>
        <dbReference type="EMBL" id="QZA70469.1"/>
    </source>
</evidence>
<reference evidence="1" key="1">
    <citation type="submission" date="2021-07" db="EMBL/GenBank/DDBJ databases">
        <authorList>
            <person name="Roth S.J."/>
            <person name="Krukonis G.P."/>
            <person name="Delesalle V.A."/>
        </authorList>
    </citation>
    <scope>NUCLEOTIDE SEQUENCE</scope>
</reference>
<dbReference type="EMBL" id="MZ501266">
    <property type="protein sequence ID" value="QZA70469.1"/>
    <property type="molecule type" value="Genomic_DNA"/>
</dbReference>
<protein>
    <submittedName>
        <fullName evidence="1">Uncharacterized protein</fullName>
    </submittedName>
</protein>
<dbReference type="Proteomes" id="UP000828678">
    <property type="component" value="Segment"/>
</dbReference>
<accession>A0AAE8BPZ6</accession>
<evidence type="ECO:0000313" key="2">
    <source>
        <dbReference type="Proteomes" id="UP000828678"/>
    </source>
</evidence>
<organism evidence="1 2">
    <name type="scientific">Erwinia phage AH03</name>
    <dbReference type="NCBI Taxonomy" id="2869568"/>
    <lineage>
        <taxon>Viruses</taxon>
        <taxon>Duplodnaviria</taxon>
        <taxon>Heunggongvirae</taxon>
        <taxon>Uroviricota</taxon>
        <taxon>Caudoviricetes</taxon>
        <taxon>Ahotrevirus</taxon>
        <taxon>Ahotrevirus AH03</taxon>
    </lineage>
</organism>
<sequence length="60" mass="6902">MYTHTALIVKHGKKRLKVYKASKNWHCENGGIFCPEWGTLKNGNRKGWMDLDSLKVIKNG</sequence>
<name>A0AAE8BPZ6_9CAUD</name>
<gene>
    <name evidence="1" type="primary">56</name>
    <name evidence="1" type="ORF">AH03_56</name>
</gene>